<feature type="transmembrane region" description="Helical" evidence="2">
    <location>
        <begin position="596"/>
        <end position="616"/>
    </location>
</feature>
<dbReference type="Gene3D" id="3.30.70.1320">
    <property type="entry name" value="Multidrug efflux transporter AcrB pore domain like"/>
    <property type="match status" value="2"/>
</dbReference>
<dbReference type="Gene3D" id="1.20.1640.10">
    <property type="entry name" value="Multidrug efflux transporter AcrB transmembrane domain"/>
    <property type="match status" value="3"/>
</dbReference>
<feature type="transmembrane region" description="Helical" evidence="2">
    <location>
        <begin position="702"/>
        <end position="726"/>
    </location>
</feature>
<dbReference type="SUPFAM" id="SSF82693">
    <property type="entry name" value="Multidrug efflux transporter AcrB pore domain, PN1, PN2, PC1 and PC2 subdomains"/>
    <property type="match status" value="2"/>
</dbReference>
<reference evidence="3" key="1">
    <citation type="submission" date="2021-02" db="EMBL/GenBank/DDBJ databases">
        <title>Infant gut strain persistence is associated with maternal origin, phylogeny, and functional potential including surface adhesion and iron acquisition.</title>
        <authorList>
            <person name="Lou Y.C."/>
        </authorList>
    </citation>
    <scope>NUCLEOTIDE SEQUENCE</scope>
    <source>
        <strain evidence="3">L3_101_367G1_dasL3_101_367G1_metabat.metabat.26</strain>
    </source>
</reference>
<feature type="transmembrane region" description="Helical" evidence="2">
    <location>
        <begin position="622"/>
        <end position="647"/>
    </location>
</feature>
<keyword evidence="1" id="KW-0175">Coiled coil</keyword>
<dbReference type="PANTHER" id="PTHR32063:SF0">
    <property type="entry name" value="SWARMING MOTILITY PROTEIN SWRC"/>
    <property type="match status" value="1"/>
</dbReference>
<feature type="transmembrane region" description="Helical" evidence="2">
    <location>
        <begin position="756"/>
        <end position="781"/>
    </location>
</feature>
<feature type="coiled-coil region" evidence="1">
    <location>
        <begin position="396"/>
        <end position="423"/>
    </location>
</feature>
<dbReference type="Proteomes" id="UP000733372">
    <property type="component" value="Unassembled WGS sequence"/>
</dbReference>
<dbReference type="GO" id="GO:0042910">
    <property type="term" value="F:xenobiotic transmembrane transporter activity"/>
    <property type="evidence" value="ECO:0007669"/>
    <property type="project" value="TreeGrafter"/>
</dbReference>
<comment type="caution">
    <text evidence="3">The sequence shown here is derived from an EMBL/GenBank/DDBJ whole genome shotgun (WGS) entry which is preliminary data.</text>
</comment>
<dbReference type="Gene3D" id="3.30.70.1430">
    <property type="entry name" value="Multidrug efflux transporter AcrB pore domain"/>
    <property type="match status" value="2"/>
</dbReference>
<dbReference type="InterPro" id="IPR027463">
    <property type="entry name" value="AcrB_DN_DC_subdom"/>
</dbReference>
<keyword evidence="2" id="KW-0472">Membrane</keyword>
<dbReference type="SUPFAM" id="SSF82866">
    <property type="entry name" value="Multidrug efflux transporter AcrB transmembrane domain"/>
    <property type="match status" value="2"/>
</dbReference>
<feature type="transmembrane region" description="Helical" evidence="2">
    <location>
        <begin position="562"/>
        <end position="589"/>
    </location>
</feature>
<dbReference type="PRINTS" id="PR00702">
    <property type="entry name" value="ACRIFLAVINRP"/>
</dbReference>
<accession>A0A943IQS6</accession>
<name>A0A943IQS6_9FIRM</name>
<evidence type="ECO:0000313" key="4">
    <source>
        <dbReference type="Proteomes" id="UP000733372"/>
    </source>
</evidence>
<dbReference type="Pfam" id="PF00873">
    <property type="entry name" value="ACR_tran"/>
    <property type="match status" value="2"/>
</dbReference>
<feature type="transmembrane region" description="Helical" evidence="2">
    <location>
        <begin position="667"/>
        <end position="690"/>
    </location>
</feature>
<feature type="transmembrane region" description="Helical" evidence="2">
    <location>
        <begin position="1141"/>
        <end position="1161"/>
    </location>
</feature>
<feature type="coiled-coil region" evidence="1">
    <location>
        <begin position="199"/>
        <end position="233"/>
    </location>
</feature>
<keyword evidence="2" id="KW-1133">Transmembrane helix</keyword>
<proteinExistence type="predicted"/>
<dbReference type="Gene3D" id="3.30.70.1440">
    <property type="entry name" value="Multidrug efflux transporter AcrB pore domain"/>
    <property type="match status" value="1"/>
</dbReference>
<feature type="transmembrane region" description="Helical" evidence="2">
    <location>
        <begin position="12"/>
        <end position="30"/>
    </location>
</feature>
<evidence type="ECO:0000256" key="1">
    <source>
        <dbReference type="SAM" id="Coils"/>
    </source>
</evidence>
<dbReference type="PANTHER" id="PTHR32063">
    <property type="match status" value="1"/>
</dbReference>
<dbReference type="Gene3D" id="3.30.2090.10">
    <property type="entry name" value="Multidrug efflux transporter AcrB TolC docking domain, DN and DC subdomains"/>
    <property type="match status" value="3"/>
</dbReference>
<feature type="transmembrane region" description="Helical" evidence="2">
    <location>
        <begin position="1115"/>
        <end position="1134"/>
    </location>
</feature>
<dbReference type="EMBL" id="JAGZAM010000015">
    <property type="protein sequence ID" value="MBS5688156.1"/>
    <property type="molecule type" value="Genomic_DNA"/>
</dbReference>
<sequence length="1311" mass="140226">MEKFSVKKPFTILVAVIMVLLLGFVSITNLQTNLLPDISTPYLMVVTVYPGASPERVESEVSDVMENALGTVSGVESITATSAENYSLLLMKFAEGTDMNSAMVKTSNKVDQTASSLPSTCLTPSIIEYSLNMNAFMTVAVSREGSDVYDLSDFVDNTLVPYVGRTSGVSSVSANGLIEKMVQVQLNQDKIDEVNARLLELIDTQLADARAQLDDAEAQIAAGRAEYEKQLKNFGDTVSDTVMAQMGTEVADAVTVVRDQAQALLSSINQLIGVVNEPEIQQALIDVRDGLQRVVDQFNQTGMRDIDSLIEIVGELRDITDKLTAALQELQGRLGTSDGTVSDLADELEVSNSLSTIYKTLDEVIKAMDNVPGLMNQFSVALGSYSSQQLSAYMQFTEAREKLKDYENQLEDAKQLYEESKEKALASADVAKQLDIKTLAQLIYAQNFSMPAGYVADKSGESWLLKVGEEYDSVSDIEGALLLHVDGFGDVRLSDVADVAVIDNAEASYTRLNGERAVVLKIFRNANSSASSVSDGCLNAFKELQAQYSDLHVVVLSNQGNYITIIVNSIISSMLVGAALAIIVLAIFLKDIKPTLVVGVSIPLSVLFAVVLMYFTGLDMNIMTLAGLSLGVGMLVDNSVVVIENIYRLRGRGVPAARAAVQGARQVGMSVVASTLTSVCVFLPVVFASGTVRSLLQPMSMCIGYCLMASLIVAITVVPAAASTVLKKAEPKRLVWFEKIQDKYAHSLEWCLQHRALPLLAAVVLLAFCGWKVFSMGVVLLPEISSNEATIALSTDDGLTKEESYGVAGQVVEAVMAVDGVEEVGVTTDTTVAGIDIGQLGLPSAITDLLSAANSYGSYQFNVMLDQSLSSTRIAAVEQALNDAVSGVGNCTGTVEISGMQDLTSQLSSGLSVKIYGPDADTITALGDKVVQMVNDTEGFANAATGLGQGDATINLDIDRDKVRAYGLTVAQVYQQIAAKLTTTTTAETPVTVDGSTMKVQISDNLDPVTKENMMDMTFTTSVMDATGTTTTGTCTLGDIASWTTGTAPDSITSENQTRYITVTADTLDGYNTTVQSRVLQKTLDAFALTDEMPEGCSFSLGGESSTVNLMVDEMVQWMALALPFVYLVMVAQFQSLLSPFIVLFTVPLAFTGGLLGMLVTGQQLTMISLMGFIVLMGTVVNNGIVFVDYANQLRLGGLERRAALVATGKTRMRPILMTTLTTVLAMLQMVFSNDMASQLMSGMAIVIICGLSYATLMTLYIVPILYDILFKKPPLVVDVGDDGMDDIPDDAAEYIAQSNAAAAQPAQPEA</sequence>
<gene>
    <name evidence="3" type="ORF">KHW66_09150</name>
</gene>
<organism evidence="3 4">
    <name type="scientific">Faecalibacterium prausnitzii</name>
    <dbReference type="NCBI Taxonomy" id="853"/>
    <lineage>
        <taxon>Bacteria</taxon>
        <taxon>Bacillati</taxon>
        <taxon>Bacillota</taxon>
        <taxon>Clostridia</taxon>
        <taxon>Eubacteriales</taxon>
        <taxon>Oscillospiraceae</taxon>
        <taxon>Faecalibacterium</taxon>
    </lineage>
</organism>
<keyword evidence="2" id="KW-0812">Transmembrane</keyword>
<protein>
    <submittedName>
        <fullName evidence="3">Efflux RND transporter permease subunit</fullName>
    </submittedName>
</protein>
<evidence type="ECO:0000313" key="3">
    <source>
        <dbReference type="EMBL" id="MBS5688156.1"/>
    </source>
</evidence>
<feature type="transmembrane region" description="Helical" evidence="2">
    <location>
        <begin position="1213"/>
        <end position="1232"/>
    </location>
</feature>
<evidence type="ECO:0000256" key="2">
    <source>
        <dbReference type="SAM" id="Phobius"/>
    </source>
</evidence>
<feature type="transmembrane region" description="Helical" evidence="2">
    <location>
        <begin position="1167"/>
        <end position="1192"/>
    </location>
</feature>
<dbReference type="InterPro" id="IPR001036">
    <property type="entry name" value="Acrflvin-R"/>
</dbReference>
<dbReference type="GO" id="GO:0005886">
    <property type="term" value="C:plasma membrane"/>
    <property type="evidence" value="ECO:0007669"/>
    <property type="project" value="TreeGrafter"/>
</dbReference>
<feature type="transmembrane region" description="Helical" evidence="2">
    <location>
        <begin position="1244"/>
        <end position="1267"/>
    </location>
</feature>